<protein>
    <recommendedName>
        <fullName evidence="4">Myotubularin phosphatase domain-containing protein</fullName>
    </recommendedName>
</protein>
<comment type="caution">
    <text evidence="5">The sequence shown here is derived from an EMBL/GenBank/DDBJ whole genome shotgun (WGS) entry which is preliminary data.</text>
</comment>
<feature type="chain" id="PRO_5023019118" description="Myotubularin phosphatase domain-containing protein" evidence="3">
    <location>
        <begin position="20"/>
        <end position="987"/>
    </location>
</feature>
<evidence type="ECO:0000313" key="5">
    <source>
        <dbReference type="EMBL" id="KAA0146003.1"/>
    </source>
</evidence>
<dbReference type="GO" id="GO:0005737">
    <property type="term" value="C:cytoplasm"/>
    <property type="evidence" value="ECO:0007669"/>
    <property type="project" value="TreeGrafter"/>
</dbReference>
<dbReference type="PANTHER" id="PTHR10807">
    <property type="entry name" value="MYOTUBULARIN-RELATED"/>
    <property type="match status" value="1"/>
</dbReference>
<feature type="signal peptide" evidence="3">
    <location>
        <begin position="1"/>
        <end position="19"/>
    </location>
</feature>
<feature type="region of interest" description="Disordered" evidence="1">
    <location>
        <begin position="266"/>
        <end position="288"/>
    </location>
</feature>
<dbReference type="AlphaFoldDB" id="A0A5A8BZ51"/>
<proteinExistence type="predicted"/>
<keyword evidence="2" id="KW-1133">Transmembrane helix</keyword>
<dbReference type="SUPFAM" id="SSF52799">
    <property type="entry name" value="(Phosphotyrosine protein) phosphatases II"/>
    <property type="match status" value="1"/>
</dbReference>
<dbReference type="InterPro" id="IPR029021">
    <property type="entry name" value="Prot-tyrosine_phosphatase-like"/>
</dbReference>
<keyword evidence="2" id="KW-0472">Membrane</keyword>
<feature type="domain" description="Myotubularin phosphatase" evidence="4">
    <location>
        <begin position="722"/>
        <end position="828"/>
    </location>
</feature>
<dbReference type="Proteomes" id="UP000324907">
    <property type="component" value="Unassembled WGS sequence"/>
</dbReference>
<keyword evidence="2" id="KW-0812">Transmembrane</keyword>
<evidence type="ECO:0000313" key="6">
    <source>
        <dbReference type="Proteomes" id="UP000324907"/>
    </source>
</evidence>
<dbReference type="InterPro" id="IPR030564">
    <property type="entry name" value="Myotubularin"/>
</dbReference>
<evidence type="ECO:0000256" key="1">
    <source>
        <dbReference type="SAM" id="MobiDB-lite"/>
    </source>
</evidence>
<reference evidence="5 6" key="1">
    <citation type="submission" date="2019-07" db="EMBL/GenBank/DDBJ databases">
        <title>Genomes of Cafeteria roenbergensis.</title>
        <authorList>
            <person name="Fischer M.G."/>
            <person name="Hackl T."/>
            <person name="Roman M."/>
        </authorList>
    </citation>
    <scope>NUCLEOTIDE SEQUENCE [LARGE SCALE GENOMIC DNA]</scope>
    <source>
        <strain evidence="5 6">RCC970-E3</strain>
    </source>
</reference>
<evidence type="ECO:0000256" key="2">
    <source>
        <dbReference type="SAM" id="Phobius"/>
    </source>
</evidence>
<evidence type="ECO:0000259" key="4">
    <source>
        <dbReference type="PROSITE" id="PS51339"/>
    </source>
</evidence>
<dbReference type="EMBL" id="VLTL01000330">
    <property type="protein sequence ID" value="KAA0146003.1"/>
    <property type="molecule type" value="Genomic_DNA"/>
</dbReference>
<name>A0A5A8BZ51_CAFRO</name>
<feature type="transmembrane region" description="Helical" evidence="2">
    <location>
        <begin position="494"/>
        <end position="515"/>
    </location>
</feature>
<organism evidence="5 6">
    <name type="scientific">Cafeteria roenbergensis</name>
    <name type="common">Marine flagellate</name>
    <dbReference type="NCBI Taxonomy" id="33653"/>
    <lineage>
        <taxon>Eukaryota</taxon>
        <taxon>Sar</taxon>
        <taxon>Stramenopiles</taxon>
        <taxon>Bigyra</taxon>
        <taxon>Opalozoa</taxon>
        <taxon>Bicosoecida</taxon>
        <taxon>Cafeteriaceae</taxon>
        <taxon>Cafeteria</taxon>
    </lineage>
</organism>
<accession>A0A5A8BZ51</accession>
<gene>
    <name evidence="5" type="ORF">FNF28_07746</name>
</gene>
<dbReference type="PROSITE" id="PS51339">
    <property type="entry name" value="PPASE_MYOTUBULARIN"/>
    <property type="match status" value="1"/>
</dbReference>
<sequence length="987" mass="103277">MISLVAVLLLAGAMAPAMAEDWPAPMVRSCAKTGKQCSDKVACISESDFCDTSGLSSSWRDIALGLRRGDEGSCVPVGQPAETFRKACDPRRPGAVQCGFGMDCNARAVCEPAGGGRAGDGCVDDDDCAAGPSGPLSNRCGADHTCTGLSLGAACGGPLHTNSARACAAGLYCNATSSSNSSAPGQCLERIPAWSPCAADEEMVFPDTAAVVGIAPSTFIEPCQRGSICATVSPDGAKTVPRCTPLGVFGDGAVINVLPFEHRDRSFRNHDESPSQLGRPHHHNATETRTGSNLLCASGFAMASSLNETHYRLSCADPVSATYLTNKIGQPCDLHEEDPLATFPYVCVPGLGPGISPGLAAPWQWRSDAVAIFQKLATCRMGAEVNGSGTAGGSCGREGVFSLGGCAYYGCFDLFAEATCLTNGLIWDRASWNTVGAGVAECFAPQMALPEDIFRCVWRGQNMANCSAMPGAGSGAGVCPYRPRDGLSTEERDGVTIAIVFAAVGVIVVGVSAFAMRTAMADQGKAGWGLMRRLRHRMAGNKDGVSSEFNDLNLQLKATRDFLADLSRKCAAFEEAATAFEAAGVAFRDALQTICASEGTQRSLGPAAATALGAAQGRLLSEGVLTARAVAASLRDAATSPSLLGELASIKAAKQALYDLNEDRRRLQGGIGAARSGLLEAAADHREASERFGEQQSGLIARMRSVERAIDLGVAAALMRAAGAEANLAASVSDSMAEGSAGAYWEARPVNKDYAMSPTYPGTIIVPSVASEEQLLGSAKFRSRQRFPAVTWVWGGVSLSRAAQPRTGMLSRTSTEDEDLLEPPLRNAASLDVFAIDPPVSEEALGVCRTGWCASRSVSLRLLTPLACIAARSMASAAPRGRTSSFLGQHVWVWSREMVYGQAPNRWLGCVVRPIAWGKVGRQMLQHVFPAKELRSSPLGTEGAFEVLEEVDADVTEGTLHAGKATSSTLFGTKATLLEGKPDRGEA</sequence>
<dbReference type="Pfam" id="PF06602">
    <property type="entry name" value="Myotub-related"/>
    <property type="match status" value="1"/>
</dbReference>
<dbReference type="InterPro" id="IPR010569">
    <property type="entry name" value="Myotubularin-like_Pase_dom"/>
</dbReference>
<evidence type="ECO:0000256" key="3">
    <source>
        <dbReference type="SAM" id="SignalP"/>
    </source>
</evidence>
<keyword evidence="3" id="KW-0732">Signal</keyword>